<protein>
    <submittedName>
        <fullName evidence="1">Uncharacterized protein</fullName>
    </submittedName>
</protein>
<sequence length="71" mass="7797">MVTSDLSECPLTQRSEVTYQQVKTTGEPHARVESPRNATIAAAMVLYKLPAHLVFEKSLKGFADAADFITD</sequence>
<organism evidence="1 2">
    <name type="scientific">Labeo rohita</name>
    <name type="common">Indian major carp</name>
    <name type="synonym">Cyprinus rohita</name>
    <dbReference type="NCBI Taxonomy" id="84645"/>
    <lineage>
        <taxon>Eukaryota</taxon>
        <taxon>Metazoa</taxon>
        <taxon>Chordata</taxon>
        <taxon>Craniata</taxon>
        <taxon>Vertebrata</taxon>
        <taxon>Euteleostomi</taxon>
        <taxon>Actinopterygii</taxon>
        <taxon>Neopterygii</taxon>
        <taxon>Teleostei</taxon>
        <taxon>Ostariophysi</taxon>
        <taxon>Cypriniformes</taxon>
        <taxon>Cyprinidae</taxon>
        <taxon>Labeoninae</taxon>
        <taxon>Labeonini</taxon>
        <taxon>Labeo</taxon>
    </lineage>
</organism>
<name>A0A498N2W5_LABRO</name>
<evidence type="ECO:0000313" key="1">
    <source>
        <dbReference type="EMBL" id="RXN27380.1"/>
    </source>
</evidence>
<gene>
    <name evidence="1" type="ORF">ROHU_020169</name>
</gene>
<evidence type="ECO:0000313" key="2">
    <source>
        <dbReference type="Proteomes" id="UP000290572"/>
    </source>
</evidence>
<accession>A0A498N2W5</accession>
<keyword evidence="2" id="KW-1185">Reference proteome</keyword>
<dbReference type="Proteomes" id="UP000290572">
    <property type="component" value="Unassembled WGS sequence"/>
</dbReference>
<reference evidence="1 2" key="1">
    <citation type="submission" date="2018-03" db="EMBL/GenBank/DDBJ databases">
        <title>Draft genome sequence of Rohu Carp (Labeo rohita).</title>
        <authorList>
            <person name="Das P."/>
            <person name="Kushwaha B."/>
            <person name="Joshi C.G."/>
            <person name="Kumar D."/>
            <person name="Nagpure N.S."/>
            <person name="Sahoo L."/>
            <person name="Das S.P."/>
            <person name="Bit A."/>
            <person name="Patnaik S."/>
            <person name="Meher P.K."/>
            <person name="Jayasankar P."/>
            <person name="Koringa P.G."/>
            <person name="Patel N.V."/>
            <person name="Hinsu A.T."/>
            <person name="Kumar R."/>
            <person name="Pandey M."/>
            <person name="Agarwal S."/>
            <person name="Srivastava S."/>
            <person name="Singh M."/>
            <person name="Iquebal M.A."/>
            <person name="Jaiswal S."/>
            <person name="Angadi U.B."/>
            <person name="Kumar N."/>
            <person name="Raza M."/>
            <person name="Shah T.M."/>
            <person name="Rai A."/>
            <person name="Jena J.K."/>
        </authorList>
    </citation>
    <scope>NUCLEOTIDE SEQUENCE [LARGE SCALE GENOMIC DNA]</scope>
    <source>
        <strain evidence="1">DASCIFA01</strain>
        <tissue evidence="1">Testis</tissue>
    </source>
</reference>
<proteinExistence type="predicted"/>
<dbReference type="EMBL" id="QBIY01012038">
    <property type="protein sequence ID" value="RXN27380.1"/>
    <property type="molecule type" value="Genomic_DNA"/>
</dbReference>
<comment type="caution">
    <text evidence="1">The sequence shown here is derived from an EMBL/GenBank/DDBJ whole genome shotgun (WGS) entry which is preliminary data.</text>
</comment>
<dbReference type="AlphaFoldDB" id="A0A498N2W5"/>